<evidence type="ECO:0000313" key="1">
    <source>
        <dbReference type="EMBL" id="STX80764.1"/>
    </source>
</evidence>
<proteinExistence type="predicted"/>
<dbReference type="AlphaFoldDB" id="A0A378KG47"/>
<reference evidence="1 2" key="1">
    <citation type="submission" date="2018-06" db="EMBL/GenBank/DDBJ databases">
        <authorList>
            <consortium name="Pathogen Informatics"/>
            <person name="Doyle S."/>
        </authorList>
    </citation>
    <scope>NUCLEOTIDE SEQUENCE [LARGE SCALE GENOMIC DNA]</scope>
    <source>
        <strain evidence="1 2">NCTC12000</strain>
    </source>
</reference>
<evidence type="ECO:0000313" key="2">
    <source>
        <dbReference type="Proteomes" id="UP000254631"/>
    </source>
</evidence>
<organism evidence="1 2">
    <name type="scientific">Legionella pneumophila</name>
    <dbReference type="NCBI Taxonomy" id="446"/>
    <lineage>
        <taxon>Bacteria</taxon>
        <taxon>Pseudomonadati</taxon>
        <taxon>Pseudomonadota</taxon>
        <taxon>Gammaproteobacteria</taxon>
        <taxon>Legionellales</taxon>
        <taxon>Legionellaceae</taxon>
        <taxon>Legionella</taxon>
    </lineage>
</organism>
<sequence>MGLKVRVFPIKDALKLTRSIKLGFRLSGKFNEMFIAFFRL</sequence>
<dbReference type="Proteomes" id="UP000254631">
    <property type="component" value="Unassembled WGS sequence"/>
</dbReference>
<accession>A0A378KG47</accession>
<protein>
    <submittedName>
        <fullName evidence="1">Uncharacterized protein</fullName>
    </submittedName>
</protein>
<dbReference type="EMBL" id="UGOL01000001">
    <property type="protein sequence ID" value="STX80764.1"/>
    <property type="molecule type" value="Genomic_DNA"/>
</dbReference>
<gene>
    <name evidence="1" type="ORF">NCTC12000_02782</name>
</gene>
<name>A0A378KG47_LEGPN</name>